<evidence type="ECO:0000313" key="1">
    <source>
        <dbReference type="EMBL" id="MFD0927175.1"/>
    </source>
</evidence>
<proteinExistence type="predicted"/>
<keyword evidence="1" id="KW-0560">Oxidoreductase</keyword>
<dbReference type="Pfam" id="PF14518">
    <property type="entry name" value="Haem_oxygenas_2"/>
    <property type="match status" value="1"/>
</dbReference>
<dbReference type="EMBL" id="JBHTIL010000002">
    <property type="protein sequence ID" value="MFD0927175.1"/>
    <property type="molecule type" value="Genomic_DNA"/>
</dbReference>
<reference evidence="2" key="1">
    <citation type="journal article" date="2019" name="Int. J. Syst. Evol. Microbiol.">
        <title>The Global Catalogue of Microorganisms (GCM) 10K type strain sequencing project: providing services to taxonomists for standard genome sequencing and annotation.</title>
        <authorList>
            <consortium name="The Broad Institute Genomics Platform"/>
            <consortium name="The Broad Institute Genome Sequencing Center for Infectious Disease"/>
            <person name="Wu L."/>
            <person name="Ma J."/>
        </authorList>
    </citation>
    <scope>NUCLEOTIDE SEQUENCE [LARGE SCALE GENOMIC DNA]</scope>
    <source>
        <strain evidence="2">CCUG 50873</strain>
    </source>
</reference>
<dbReference type="RefSeq" id="WP_253648837.1">
    <property type="nucleotide sequence ID" value="NZ_BAAAMO010000006.1"/>
</dbReference>
<evidence type="ECO:0000313" key="2">
    <source>
        <dbReference type="Proteomes" id="UP001597068"/>
    </source>
</evidence>
<comment type="caution">
    <text evidence="1">The sequence shown here is derived from an EMBL/GenBank/DDBJ whole genome shotgun (WGS) entry which is preliminary data.</text>
</comment>
<dbReference type="GO" id="GO:0016491">
    <property type="term" value="F:oxidoreductase activity"/>
    <property type="evidence" value="ECO:0007669"/>
    <property type="project" value="UniProtKB-KW"/>
</dbReference>
<keyword evidence="2" id="KW-1185">Reference proteome</keyword>
<dbReference type="Gene3D" id="1.20.910.10">
    <property type="entry name" value="Heme oxygenase-like"/>
    <property type="match status" value="1"/>
</dbReference>
<sequence length="365" mass="38976">MVTPTPSRHASPGGAITDTLESVHTATDAASPRLPTPRGPLSQAVVNALGSGADPGAVDAVVMPAEADLAAADPWGADLHLALHTCYELHYRGFVGVDAEWEWCPTLLALRTRLEKSFRAAVVAGTAIPDEVGPADVEAEMDALSTEQIAGEGPSWFLRDEGTWDQMREMFAIRSIYHLKEADPHAWAIPRLSGQAKAAYVAVEFDEFGGGRGDRMHQNLFADLLAAADLETGYLAYLDRAPASALAPITLMSMFGLHRSSRGATVGHLAATEITSSPGSRRLADALARMDAPAACRGFYLEHVEADAVHEQVLRTDVVGDLIAREPGTARDVLFGMRAFGLVEDRLAAHMMDSWTAGEPAIDLT</sequence>
<dbReference type="InterPro" id="IPR016084">
    <property type="entry name" value="Haem_Oase-like_multi-hlx"/>
</dbReference>
<dbReference type="SMART" id="SM01236">
    <property type="entry name" value="Haem_oxygenase_2"/>
    <property type="match status" value="1"/>
</dbReference>
<dbReference type="Proteomes" id="UP001597068">
    <property type="component" value="Unassembled WGS sequence"/>
</dbReference>
<dbReference type="EC" id="1.-.-.-" evidence="1"/>
<organism evidence="1 2">
    <name type="scientific">Williamsia deligens</name>
    <dbReference type="NCBI Taxonomy" id="321325"/>
    <lineage>
        <taxon>Bacteria</taxon>
        <taxon>Bacillati</taxon>
        <taxon>Actinomycetota</taxon>
        <taxon>Actinomycetes</taxon>
        <taxon>Mycobacteriales</taxon>
        <taxon>Nocardiaceae</taxon>
        <taxon>Williamsia</taxon>
    </lineage>
</organism>
<accession>A0ABW3G9M7</accession>
<gene>
    <name evidence="1" type="ORF">ACFQ04_15660</name>
</gene>
<protein>
    <submittedName>
        <fullName evidence="1">Iron-containing redox enzyme family protein</fullName>
        <ecNumber evidence="1">1.-.-.-</ecNumber>
    </submittedName>
</protein>
<name>A0ABW3G9M7_9NOCA</name>